<proteinExistence type="predicted"/>
<organism evidence="4">
    <name type="scientific">Haemonchus placei</name>
    <name type="common">Barber's pole worm</name>
    <dbReference type="NCBI Taxonomy" id="6290"/>
    <lineage>
        <taxon>Eukaryota</taxon>
        <taxon>Metazoa</taxon>
        <taxon>Ecdysozoa</taxon>
        <taxon>Nematoda</taxon>
        <taxon>Chromadorea</taxon>
        <taxon>Rhabditida</taxon>
        <taxon>Rhabditina</taxon>
        <taxon>Rhabditomorpha</taxon>
        <taxon>Strongyloidea</taxon>
        <taxon>Trichostrongylidae</taxon>
        <taxon>Haemonchus</taxon>
    </lineage>
</organism>
<evidence type="ECO:0000313" key="4">
    <source>
        <dbReference type="WBParaSite" id="HPLM_0000343001-mRNA-1"/>
    </source>
</evidence>
<accession>A0A0N4W1C6</accession>
<dbReference type="OMA" id="GAREKNF"/>
<evidence type="ECO:0000313" key="3">
    <source>
        <dbReference type="Proteomes" id="UP000268014"/>
    </source>
</evidence>
<dbReference type="AlphaFoldDB" id="A0A0N4W1C6"/>
<evidence type="ECO:0000313" key="2">
    <source>
        <dbReference type="EMBL" id="VDO20875.1"/>
    </source>
</evidence>
<dbReference type="WBParaSite" id="HPLM_0000343001-mRNA-1">
    <property type="protein sequence ID" value="HPLM_0000343001-mRNA-1"/>
    <property type="gene ID" value="HPLM_0000343001"/>
</dbReference>
<reference evidence="2 3" key="2">
    <citation type="submission" date="2018-11" db="EMBL/GenBank/DDBJ databases">
        <authorList>
            <consortium name="Pathogen Informatics"/>
        </authorList>
    </citation>
    <scope>NUCLEOTIDE SEQUENCE [LARGE SCALE GENOMIC DNA]</scope>
    <source>
        <strain evidence="2 3">MHpl1</strain>
    </source>
</reference>
<name>A0A0N4W1C6_HAEPC</name>
<dbReference type="OrthoDB" id="5872728at2759"/>
<protein>
    <submittedName>
        <fullName evidence="2 4">Uncharacterized protein</fullName>
    </submittedName>
</protein>
<reference evidence="4" key="1">
    <citation type="submission" date="2017-02" db="UniProtKB">
        <authorList>
            <consortium name="WormBaseParasite"/>
        </authorList>
    </citation>
    <scope>IDENTIFICATION</scope>
</reference>
<evidence type="ECO:0000256" key="1">
    <source>
        <dbReference type="SAM" id="MobiDB-lite"/>
    </source>
</evidence>
<sequence>MVVFARDSRSGQQRWSSGHVLRRHGRTLYNVLLQGSIWKRHANQLRPRNSLGEAIDLINAFDIPFNSSPESPSGSYTLPLSPMATTALLTTTVTTMTTTTAPPAPPAIAPRRSIRTRRPPDFLQIDPYAKSCRDRQS</sequence>
<keyword evidence="3" id="KW-1185">Reference proteome</keyword>
<feature type="region of interest" description="Disordered" evidence="1">
    <location>
        <begin position="96"/>
        <end position="137"/>
    </location>
</feature>
<gene>
    <name evidence="2" type="ORF">HPLM_LOCUS3422</name>
</gene>
<dbReference type="EMBL" id="UZAF01016118">
    <property type="protein sequence ID" value="VDO20875.1"/>
    <property type="molecule type" value="Genomic_DNA"/>
</dbReference>
<dbReference type="Proteomes" id="UP000268014">
    <property type="component" value="Unassembled WGS sequence"/>
</dbReference>